<dbReference type="OrthoDB" id="5414062at2"/>
<dbReference type="SMART" id="SM00857">
    <property type="entry name" value="Resolvase"/>
    <property type="match status" value="1"/>
</dbReference>
<dbReference type="GO" id="GO:0003677">
    <property type="term" value="F:DNA binding"/>
    <property type="evidence" value="ECO:0007669"/>
    <property type="project" value="InterPro"/>
</dbReference>
<sequence>MPAKILRFAPLVRVSTEGQAQRGESLRTQKDEIIRAVKALGGTLIDDPWRYSGQEHATATFERKKLDQLLKDAARDRFDAVIVCDASRWSRDNGKSKQGLDTLRKAGVRFFAGQSEYDLYKPADTLFLGMATEINEFVALEQTRKSINNRIARAKRGVPTSGKLPYGRTFDKETETWGIDEEKQKKIVWAAEQYLQGESIQKLAAALDMNHVNLWKILTKRSGDKWEVRYRAKRVAIDETVPIQIPRLLSPETIKKIKKRAAANKTYYHGQYKYKYLLSRVIFCADCGNAMFGQTNRAITSYYRHPRGRKVECDPGFWVRADEIETAVFFKLFALAGDSPGLEAALARAIPDTAKIDSLLAQRQTLQKELKTANAEKENIVKAIGKGILSDDEAAERMTAIRKQIESLKSAIDSIEAQTQGVPTRTQIKKQATLAKRMLESVFNRPGRIAKMTFEEKCKLVHTFFDGHDAEGKRLGVYVRKNEDGQVSYSIRGVLGGLEGLLRQGGIDPIEFAEETGLPVEFSQEVYDSLSQCDAYYR</sequence>
<reference evidence="3 4" key="1">
    <citation type="submission" date="2019-11" db="EMBL/GenBank/DDBJ databases">
        <title>Comparative genomics of hydrocarbon-degrading Desulfosarcina strains.</title>
        <authorList>
            <person name="Watanabe M."/>
            <person name="Kojima H."/>
            <person name="Fukui M."/>
        </authorList>
    </citation>
    <scope>NUCLEOTIDE SEQUENCE [LARGE SCALE GENOMIC DNA]</scope>
    <source>
        <strain evidence="3 4">PP31</strain>
    </source>
</reference>
<evidence type="ECO:0000256" key="1">
    <source>
        <dbReference type="SAM" id="Coils"/>
    </source>
</evidence>
<dbReference type="InterPro" id="IPR006119">
    <property type="entry name" value="Resolv_N"/>
</dbReference>
<keyword evidence="4" id="KW-1185">Reference proteome</keyword>
<dbReference type="InterPro" id="IPR036162">
    <property type="entry name" value="Resolvase-like_N_sf"/>
</dbReference>
<dbReference type="Pfam" id="PF13408">
    <property type="entry name" value="Zn_ribbon_recom"/>
    <property type="match status" value="1"/>
</dbReference>
<dbReference type="KEGG" id="dwd:DSCW_32650"/>
<dbReference type="SUPFAM" id="SSF53041">
    <property type="entry name" value="Resolvase-like"/>
    <property type="match status" value="1"/>
</dbReference>
<name>A0A5K7Z4D5_9BACT</name>
<dbReference type="Pfam" id="PF00239">
    <property type="entry name" value="Resolvase"/>
    <property type="match status" value="1"/>
</dbReference>
<dbReference type="PANTHER" id="PTHR30461">
    <property type="entry name" value="DNA-INVERTASE FROM LAMBDOID PROPHAGE"/>
    <property type="match status" value="1"/>
</dbReference>
<dbReference type="GO" id="GO:0000150">
    <property type="term" value="F:DNA strand exchange activity"/>
    <property type="evidence" value="ECO:0007669"/>
    <property type="project" value="InterPro"/>
</dbReference>
<dbReference type="InterPro" id="IPR050639">
    <property type="entry name" value="SSR_resolvase"/>
</dbReference>
<dbReference type="Gene3D" id="3.90.1750.20">
    <property type="entry name" value="Putative Large Serine Recombinase, Chain B, Domain 2"/>
    <property type="match status" value="1"/>
</dbReference>
<dbReference type="Proteomes" id="UP000427769">
    <property type="component" value="Chromosome"/>
</dbReference>
<protein>
    <recommendedName>
        <fullName evidence="2">Resolvase/invertase-type recombinase catalytic domain-containing protein</fullName>
    </recommendedName>
</protein>
<feature type="coiled-coil region" evidence="1">
    <location>
        <begin position="356"/>
        <end position="418"/>
    </location>
</feature>
<gene>
    <name evidence="3" type="ORF">DSCW_32650</name>
</gene>
<dbReference type="AlphaFoldDB" id="A0A5K7Z4D5"/>
<dbReference type="InterPro" id="IPR025827">
    <property type="entry name" value="Zn_ribbon_recom_dom"/>
</dbReference>
<dbReference type="EMBL" id="AP021875">
    <property type="protein sequence ID" value="BBO75848.1"/>
    <property type="molecule type" value="Genomic_DNA"/>
</dbReference>
<accession>A0A5K7Z4D5</accession>
<dbReference type="Gene3D" id="3.40.50.1390">
    <property type="entry name" value="Resolvase, N-terminal catalytic domain"/>
    <property type="match status" value="1"/>
</dbReference>
<evidence type="ECO:0000259" key="2">
    <source>
        <dbReference type="SMART" id="SM00857"/>
    </source>
</evidence>
<proteinExistence type="predicted"/>
<evidence type="ECO:0000313" key="4">
    <source>
        <dbReference type="Proteomes" id="UP000427769"/>
    </source>
</evidence>
<dbReference type="InterPro" id="IPR038109">
    <property type="entry name" value="DNA_bind_recomb_sf"/>
</dbReference>
<keyword evidence="1" id="KW-0175">Coiled coil</keyword>
<feature type="domain" description="Resolvase/invertase-type recombinase catalytic" evidence="2">
    <location>
        <begin position="8"/>
        <end position="156"/>
    </location>
</feature>
<organism evidence="3 4">
    <name type="scientific">Desulfosarcina widdelii</name>
    <dbReference type="NCBI Taxonomy" id="947919"/>
    <lineage>
        <taxon>Bacteria</taxon>
        <taxon>Pseudomonadati</taxon>
        <taxon>Thermodesulfobacteriota</taxon>
        <taxon>Desulfobacteria</taxon>
        <taxon>Desulfobacterales</taxon>
        <taxon>Desulfosarcinaceae</taxon>
        <taxon>Desulfosarcina</taxon>
    </lineage>
</organism>
<dbReference type="CDD" id="cd00338">
    <property type="entry name" value="Ser_Recombinase"/>
    <property type="match status" value="1"/>
</dbReference>
<dbReference type="RefSeq" id="WP_155304732.1">
    <property type="nucleotide sequence ID" value="NZ_AP021875.1"/>
</dbReference>
<dbReference type="PANTHER" id="PTHR30461:SF23">
    <property type="entry name" value="DNA RECOMBINASE-RELATED"/>
    <property type="match status" value="1"/>
</dbReference>
<evidence type="ECO:0000313" key="3">
    <source>
        <dbReference type="EMBL" id="BBO75848.1"/>
    </source>
</evidence>